<sequence length="406" mass="47217">MTELNRDIQSWLSDFLRNRNITSYKVDVAEKTTKGDGYLGEVMFVKVRSDDGDDGVQIYDLVIKSAKTSEELRKQTPIEAVYHREMYMYCTVLPEFVRFQKERAVDHVFCNYPSCYGVYKESGKEAIILENLRIRKYVVHDRRQPQNLHHVLAVFKNYANYHAVSLAMKHQRPKMFAELGSSMTDLLSEFAIQANMVAGIYRDFDAVRELLRQEDPESFRKLQRIQENDLQDALCKIADPPDELCVILHGDCWNNNMMFQYKVGNKSKPTAMAFLDFQLASVGSPIYDLSYYLYSVASDQVLDYFDVLLEYYHWHLVGFLRELGESSPDITLRDLKRHWSLYGSFGMAMAPFIIKVELSDDNVGDLVESAESGNLADTFNYELQDMDEYYRRVKSVIRHYSTFLAD</sequence>
<dbReference type="PANTHER" id="PTHR11012:SF30">
    <property type="entry name" value="PROTEIN KINASE-LIKE DOMAIN-CONTAINING"/>
    <property type="match status" value="1"/>
</dbReference>
<proteinExistence type="predicted"/>
<evidence type="ECO:0000313" key="3">
    <source>
        <dbReference type="Proteomes" id="UP000625711"/>
    </source>
</evidence>
<dbReference type="InterPro" id="IPR015897">
    <property type="entry name" value="CHK_kinase-like"/>
</dbReference>
<gene>
    <name evidence="2" type="ORF">GWI33_016862</name>
</gene>
<organism evidence="2 3">
    <name type="scientific">Rhynchophorus ferrugineus</name>
    <name type="common">Red palm weevil</name>
    <name type="synonym">Curculio ferrugineus</name>
    <dbReference type="NCBI Taxonomy" id="354439"/>
    <lineage>
        <taxon>Eukaryota</taxon>
        <taxon>Metazoa</taxon>
        <taxon>Ecdysozoa</taxon>
        <taxon>Arthropoda</taxon>
        <taxon>Hexapoda</taxon>
        <taxon>Insecta</taxon>
        <taxon>Pterygota</taxon>
        <taxon>Neoptera</taxon>
        <taxon>Endopterygota</taxon>
        <taxon>Coleoptera</taxon>
        <taxon>Polyphaga</taxon>
        <taxon>Cucujiformia</taxon>
        <taxon>Curculionidae</taxon>
        <taxon>Dryophthorinae</taxon>
        <taxon>Rhynchophorus</taxon>
    </lineage>
</organism>
<keyword evidence="3" id="KW-1185">Reference proteome</keyword>
<name>A0A834I0C3_RHYFE</name>
<accession>A0A834I0C3</accession>
<dbReference type="Pfam" id="PF02958">
    <property type="entry name" value="EcKL"/>
    <property type="match status" value="1"/>
</dbReference>
<comment type="caution">
    <text evidence="2">The sequence shown here is derived from an EMBL/GenBank/DDBJ whole genome shotgun (WGS) entry which is preliminary data.</text>
</comment>
<dbReference type="Gene3D" id="3.90.1200.10">
    <property type="match status" value="1"/>
</dbReference>
<dbReference type="InterPro" id="IPR011009">
    <property type="entry name" value="Kinase-like_dom_sf"/>
</dbReference>
<dbReference type="PANTHER" id="PTHR11012">
    <property type="entry name" value="PROTEIN KINASE-LIKE DOMAIN-CONTAINING"/>
    <property type="match status" value="1"/>
</dbReference>
<dbReference type="InterPro" id="IPR004119">
    <property type="entry name" value="EcKL"/>
</dbReference>
<dbReference type="AlphaFoldDB" id="A0A834I0C3"/>
<reference evidence="2" key="1">
    <citation type="submission" date="2020-08" db="EMBL/GenBank/DDBJ databases">
        <title>Genome sequencing and assembly of the red palm weevil Rhynchophorus ferrugineus.</title>
        <authorList>
            <person name="Dias G.B."/>
            <person name="Bergman C.M."/>
            <person name="Manee M."/>
        </authorList>
    </citation>
    <scope>NUCLEOTIDE SEQUENCE</scope>
    <source>
        <strain evidence="2">AA-2017</strain>
        <tissue evidence="2">Whole larva</tissue>
    </source>
</reference>
<feature type="domain" description="CHK kinase-like" evidence="1">
    <location>
        <begin position="127"/>
        <end position="322"/>
    </location>
</feature>
<dbReference type="OrthoDB" id="190089at2759"/>
<dbReference type="EMBL" id="JAACXV010014127">
    <property type="protein sequence ID" value="KAF7270172.1"/>
    <property type="molecule type" value="Genomic_DNA"/>
</dbReference>
<evidence type="ECO:0000259" key="1">
    <source>
        <dbReference type="SMART" id="SM00587"/>
    </source>
</evidence>
<dbReference type="SUPFAM" id="SSF56112">
    <property type="entry name" value="Protein kinase-like (PK-like)"/>
    <property type="match status" value="1"/>
</dbReference>
<protein>
    <recommendedName>
        <fullName evidence="1">CHK kinase-like domain-containing protein</fullName>
    </recommendedName>
</protein>
<dbReference type="Proteomes" id="UP000625711">
    <property type="component" value="Unassembled WGS sequence"/>
</dbReference>
<evidence type="ECO:0000313" key="2">
    <source>
        <dbReference type="EMBL" id="KAF7270172.1"/>
    </source>
</evidence>
<dbReference type="SMART" id="SM00587">
    <property type="entry name" value="CHK"/>
    <property type="match status" value="1"/>
</dbReference>